<organism evidence="2 3">
    <name type="scientific">Dactylosporangium cerinum</name>
    <dbReference type="NCBI Taxonomy" id="1434730"/>
    <lineage>
        <taxon>Bacteria</taxon>
        <taxon>Bacillati</taxon>
        <taxon>Actinomycetota</taxon>
        <taxon>Actinomycetes</taxon>
        <taxon>Micromonosporales</taxon>
        <taxon>Micromonosporaceae</taxon>
        <taxon>Dactylosporangium</taxon>
    </lineage>
</organism>
<dbReference type="RefSeq" id="WP_380121496.1">
    <property type="nucleotide sequence ID" value="NZ_JBHSIU010000046.1"/>
</dbReference>
<accession>A0ABV9W5P7</accession>
<evidence type="ECO:0000313" key="3">
    <source>
        <dbReference type="Proteomes" id="UP001595912"/>
    </source>
</evidence>
<evidence type="ECO:0000256" key="1">
    <source>
        <dbReference type="SAM" id="Phobius"/>
    </source>
</evidence>
<reference evidence="3" key="1">
    <citation type="journal article" date="2019" name="Int. J. Syst. Evol. Microbiol.">
        <title>The Global Catalogue of Microorganisms (GCM) 10K type strain sequencing project: providing services to taxonomists for standard genome sequencing and annotation.</title>
        <authorList>
            <consortium name="The Broad Institute Genomics Platform"/>
            <consortium name="The Broad Institute Genome Sequencing Center for Infectious Disease"/>
            <person name="Wu L."/>
            <person name="Ma J."/>
        </authorList>
    </citation>
    <scope>NUCLEOTIDE SEQUENCE [LARGE SCALE GENOMIC DNA]</scope>
    <source>
        <strain evidence="3">CGMCC 4.7152</strain>
    </source>
</reference>
<proteinExistence type="predicted"/>
<feature type="transmembrane region" description="Helical" evidence="1">
    <location>
        <begin position="166"/>
        <end position="187"/>
    </location>
</feature>
<dbReference type="Proteomes" id="UP001595912">
    <property type="component" value="Unassembled WGS sequence"/>
</dbReference>
<name>A0ABV9W5P7_9ACTN</name>
<evidence type="ECO:0000313" key="2">
    <source>
        <dbReference type="EMBL" id="MFC5002933.1"/>
    </source>
</evidence>
<keyword evidence="1" id="KW-1133">Transmembrane helix</keyword>
<feature type="transmembrane region" description="Helical" evidence="1">
    <location>
        <begin position="130"/>
        <end position="154"/>
    </location>
</feature>
<keyword evidence="1" id="KW-0472">Membrane</keyword>
<dbReference type="EMBL" id="JBHSIU010000046">
    <property type="protein sequence ID" value="MFC5002933.1"/>
    <property type="molecule type" value="Genomic_DNA"/>
</dbReference>
<keyword evidence="3" id="KW-1185">Reference proteome</keyword>
<keyword evidence="1" id="KW-0812">Transmembrane</keyword>
<sequence>MLWLAYLFAAPAGKTVARAVTWGLVLIPAMILAHEVTIVVAYVGGAVGVYVVLVVALIAAVILLAARRRLDGSEVRPVFGRADAGGLLLAVLIAVLAAAPEYRYSIESMADGDIGLADALKISEVPALHWFVFGPSVTFAVAGLGAATGRLAALTAPAVTRWLPRIAAAALLLGALVTVSQIGTGLFDW</sequence>
<feature type="transmembrane region" description="Helical" evidence="1">
    <location>
        <begin position="41"/>
        <end position="66"/>
    </location>
</feature>
<gene>
    <name evidence="2" type="ORF">ACFPIJ_34525</name>
</gene>
<comment type="caution">
    <text evidence="2">The sequence shown here is derived from an EMBL/GenBank/DDBJ whole genome shotgun (WGS) entry which is preliminary data.</text>
</comment>
<protein>
    <submittedName>
        <fullName evidence="2">Uncharacterized protein</fullName>
    </submittedName>
</protein>
<feature type="transmembrane region" description="Helical" evidence="1">
    <location>
        <begin position="78"/>
        <end position="99"/>
    </location>
</feature>